<reference evidence="8" key="1">
    <citation type="submission" date="2023-07" db="EMBL/GenBank/DDBJ databases">
        <title>A chromosome-level genome assembly of Lolium multiflorum.</title>
        <authorList>
            <person name="Chen Y."/>
            <person name="Copetti D."/>
            <person name="Kolliker R."/>
            <person name="Studer B."/>
        </authorList>
    </citation>
    <scope>NUCLEOTIDE SEQUENCE</scope>
    <source>
        <strain evidence="8">02402/16</strain>
        <tissue evidence="8">Leaf</tissue>
    </source>
</reference>
<comment type="subcellular location">
    <subcellularLocation>
        <location evidence="1 5">Nucleus</location>
    </subcellularLocation>
</comment>
<dbReference type="SMART" id="SM01255">
    <property type="entry name" value="KNOX1"/>
    <property type="match status" value="1"/>
</dbReference>
<protein>
    <recommendedName>
        <fullName evidence="7">Homeobox domain-containing protein</fullName>
    </recommendedName>
</protein>
<dbReference type="Pfam" id="PF03790">
    <property type="entry name" value="KNOX1"/>
    <property type="match status" value="1"/>
</dbReference>
<organism evidence="8 9">
    <name type="scientific">Lolium multiflorum</name>
    <name type="common">Italian ryegrass</name>
    <name type="synonym">Lolium perenne subsp. multiflorum</name>
    <dbReference type="NCBI Taxonomy" id="4521"/>
    <lineage>
        <taxon>Eukaryota</taxon>
        <taxon>Viridiplantae</taxon>
        <taxon>Streptophyta</taxon>
        <taxon>Embryophyta</taxon>
        <taxon>Tracheophyta</taxon>
        <taxon>Spermatophyta</taxon>
        <taxon>Magnoliopsida</taxon>
        <taxon>Liliopsida</taxon>
        <taxon>Poales</taxon>
        <taxon>Poaceae</taxon>
        <taxon>BOP clade</taxon>
        <taxon>Pooideae</taxon>
        <taxon>Poodae</taxon>
        <taxon>Poeae</taxon>
        <taxon>Poeae Chloroplast Group 2 (Poeae type)</taxon>
        <taxon>Loliodinae</taxon>
        <taxon>Loliinae</taxon>
        <taxon>Lolium</taxon>
    </lineage>
</organism>
<accession>A0AAD8S6H2</accession>
<feature type="DNA-binding region" description="Homeobox" evidence="5">
    <location>
        <begin position="146"/>
        <end position="208"/>
    </location>
</feature>
<sequence>MDQLHLPGSGPNAATVASIFAFDHTASISTSPPEMPPAPPFPATDPGRKSSYHTMGSDTMKARIMSHPLYPDLLRAFIDCRKAHIDSIALDGNGCECGWSCENKQETRGVAGLPITSPSGEGKELTNQVLDKHSGYLRRLWREVAGKKKNGRLPRDARQQLLRWWQLHHIWPYPSELEKHALAESTGLDTKQISTWFINQRKRHWRPTPLNVGVQGRLQHISGASTL</sequence>
<dbReference type="CDD" id="cd00086">
    <property type="entry name" value="homeodomain"/>
    <property type="match status" value="1"/>
</dbReference>
<dbReference type="EMBL" id="JAUUTY010000004">
    <property type="protein sequence ID" value="KAK1645315.1"/>
    <property type="molecule type" value="Genomic_DNA"/>
</dbReference>
<dbReference type="InterPro" id="IPR001356">
    <property type="entry name" value="HD"/>
</dbReference>
<dbReference type="InterPro" id="IPR050224">
    <property type="entry name" value="TALE_homeobox"/>
</dbReference>
<keyword evidence="3 5" id="KW-0371">Homeobox</keyword>
<dbReference type="GO" id="GO:0005634">
    <property type="term" value="C:nucleus"/>
    <property type="evidence" value="ECO:0007669"/>
    <property type="project" value="UniProtKB-SubCell"/>
</dbReference>
<dbReference type="InterPro" id="IPR008422">
    <property type="entry name" value="KN_HD"/>
</dbReference>
<dbReference type="Pfam" id="PF05920">
    <property type="entry name" value="Homeobox_KN"/>
    <property type="match status" value="1"/>
</dbReference>
<dbReference type="GO" id="GO:0003677">
    <property type="term" value="F:DNA binding"/>
    <property type="evidence" value="ECO:0007669"/>
    <property type="project" value="UniProtKB-UniRule"/>
</dbReference>
<feature type="domain" description="Homeobox" evidence="7">
    <location>
        <begin position="144"/>
        <end position="207"/>
    </location>
</feature>
<evidence type="ECO:0000256" key="1">
    <source>
        <dbReference type="ARBA" id="ARBA00004123"/>
    </source>
</evidence>
<feature type="compositionally biased region" description="Pro residues" evidence="6">
    <location>
        <begin position="33"/>
        <end position="43"/>
    </location>
</feature>
<dbReference type="SMART" id="SM00389">
    <property type="entry name" value="HOX"/>
    <property type="match status" value="1"/>
</dbReference>
<gene>
    <name evidence="8" type="ORF">QYE76_063120</name>
</gene>
<proteinExistence type="predicted"/>
<evidence type="ECO:0000256" key="4">
    <source>
        <dbReference type="ARBA" id="ARBA00023242"/>
    </source>
</evidence>
<evidence type="ECO:0000256" key="2">
    <source>
        <dbReference type="ARBA" id="ARBA00023125"/>
    </source>
</evidence>
<evidence type="ECO:0000256" key="6">
    <source>
        <dbReference type="SAM" id="MobiDB-lite"/>
    </source>
</evidence>
<keyword evidence="9" id="KW-1185">Reference proteome</keyword>
<evidence type="ECO:0000259" key="7">
    <source>
        <dbReference type="PROSITE" id="PS50071"/>
    </source>
</evidence>
<evidence type="ECO:0000256" key="3">
    <source>
        <dbReference type="ARBA" id="ARBA00023155"/>
    </source>
</evidence>
<dbReference type="InterPro" id="IPR005540">
    <property type="entry name" value="KNOX1"/>
</dbReference>
<dbReference type="InterPro" id="IPR009057">
    <property type="entry name" value="Homeodomain-like_sf"/>
</dbReference>
<dbReference type="Gene3D" id="1.10.10.60">
    <property type="entry name" value="Homeodomain-like"/>
    <property type="match status" value="1"/>
</dbReference>
<dbReference type="GO" id="GO:0000981">
    <property type="term" value="F:DNA-binding transcription factor activity, RNA polymerase II-specific"/>
    <property type="evidence" value="ECO:0007669"/>
    <property type="project" value="InterPro"/>
</dbReference>
<evidence type="ECO:0000256" key="5">
    <source>
        <dbReference type="PROSITE-ProRule" id="PRU00108"/>
    </source>
</evidence>
<feature type="region of interest" description="Disordered" evidence="6">
    <location>
        <begin position="27"/>
        <end position="55"/>
    </location>
</feature>
<keyword evidence="2 5" id="KW-0238">DNA-binding</keyword>
<name>A0AAD8S6H2_LOLMU</name>
<evidence type="ECO:0000313" key="8">
    <source>
        <dbReference type="EMBL" id="KAK1645315.1"/>
    </source>
</evidence>
<comment type="caution">
    <text evidence="8">The sequence shown here is derived from an EMBL/GenBank/DDBJ whole genome shotgun (WGS) entry which is preliminary data.</text>
</comment>
<evidence type="ECO:0000313" key="9">
    <source>
        <dbReference type="Proteomes" id="UP001231189"/>
    </source>
</evidence>
<dbReference type="AlphaFoldDB" id="A0AAD8S6H2"/>
<dbReference type="Proteomes" id="UP001231189">
    <property type="component" value="Unassembled WGS sequence"/>
</dbReference>
<dbReference type="InterPro" id="IPR017970">
    <property type="entry name" value="Homeobox_CS"/>
</dbReference>
<dbReference type="PROSITE" id="PS00027">
    <property type="entry name" value="HOMEOBOX_1"/>
    <property type="match status" value="1"/>
</dbReference>
<dbReference type="PANTHER" id="PTHR11850">
    <property type="entry name" value="HOMEOBOX PROTEIN TRANSCRIPTION FACTORS"/>
    <property type="match status" value="1"/>
</dbReference>
<keyword evidence="4 5" id="KW-0539">Nucleus</keyword>
<dbReference type="PROSITE" id="PS50071">
    <property type="entry name" value="HOMEOBOX_2"/>
    <property type="match status" value="1"/>
</dbReference>
<dbReference type="SUPFAM" id="SSF46689">
    <property type="entry name" value="Homeodomain-like"/>
    <property type="match status" value="1"/>
</dbReference>